<dbReference type="InterPro" id="IPR016176">
    <property type="entry name" value="Cbl-dep_enz_cat"/>
</dbReference>
<dbReference type="InterPro" id="IPR036999">
    <property type="entry name" value="Diol/glycerol_deHase_lsu_sf"/>
</dbReference>
<dbReference type="Pfam" id="PF02288">
    <property type="entry name" value="Dehydratase_MU"/>
    <property type="match status" value="1"/>
</dbReference>
<dbReference type="SUPFAM" id="SSF51703">
    <property type="entry name" value="Cobalamin (vitamin B12)-dependent enzymes"/>
    <property type="match status" value="1"/>
</dbReference>
<dbReference type="Pfam" id="PF02286">
    <property type="entry name" value="Dehydratase_LU"/>
    <property type="match status" value="1"/>
</dbReference>
<dbReference type="GO" id="GO:0016836">
    <property type="term" value="F:hydro-lyase activity"/>
    <property type="evidence" value="ECO:0007669"/>
    <property type="project" value="InterPro"/>
</dbReference>
<name>A0A3A8AYG8_9RHOB</name>
<dbReference type="InterPro" id="IPR003208">
    <property type="entry name" value="Dehydtase/Dehydtase_re"/>
</dbReference>
<feature type="domain" description="Diol/glycerol dehydratase large subunit" evidence="1">
    <location>
        <begin position="9"/>
        <end position="554"/>
    </location>
</feature>
<reference evidence="2 3" key="1">
    <citation type="submission" date="2018-09" db="EMBL/GenBank/DDBJ databases">
        <title>Roseovarius spongiae sp. nov., isolated from a marine sponge.</title>
        <authorList>
            <person name="Zhuang L."/>
            <person name="Luo L."/>
        </authorList>
    </citation>
    <scope>NUCLEOTIDE SEQUENCE [LARGE SCALE GENOMIC DNA]</scope>
    <source>
        <strain evidence="2 3">HN-E21</strain>
    </source>
</reference>
<evidence type="ECO:0000313" key="3">
    <source>
        <dbReference type="Proteomes" id="UP000281128"/>
    </source>
</evidence>
<organism evidence="2 3">
    <name type="scientific">Roseovarius spongiae</name>
    <dbReference type="NCBI Taxonomy" id="2320272"/>
    <lineage>
        <taxon>Bacteria</taxon>
        <taxon>Pseudomonadati</taxon>
        <taxon>Pseudomonadota</taxon>
        <taxon>Alphaproteobacteria</taxon>
        <taxon>Rhodobacterales</taxon>
        <taxon>Roseobacteraceae</taxon>
        <taxon>Roseovarius</taxon>
    </lineage>
</organism>
<dbReference type="AlphaFoldDB" id="A0A3A8AYG8"/>
<proteinExistence type="predicted"/>
<dbReference type="Gene3D" id="3.40.50.10150">
    <property type="entry name" value="B12-dependent dehydatase associated subunit"/>
    <property type="match status" value="1"/>
</dbReference>
<comment type="caution">
    <text evidence="2">The sequence shown here is derived from an EMBL/GenBank/DDBJ whole genome shotgun (WGS) entry which is preliminary data.</text>
</comment>
<gene>
    <name evidence="2" type="primary">pduC</name>
    <name evidence="2" type="ORF">D6850_10825</name>
</gene>
<dbReference type="Proteomes" id="UP000281128">
    <property type="component" value="Unassembled WGS sequence"/>
</dbReference>
<dbReference type="InterPro" id="IPR010254">
    <property type="entry name" value="B12-dep_deHydtase_bsu"/>
</dbReference>
<dbReference type="NCBIfam" id="NF011979">
    <property type="entry name" value="PRK15444.1"/>
    <property type="match status" value="1"/>
</dbReference>
<accession>A0A3A8AYG8</accession>
<dbReference type="GO" id="GO:0031419">
    <property type="term" value="F:cobalamin binding"/>
    <property type="evidence" value="ECO:0007669"/>
    <property type="project" value="InterPro"/>
</dbReference>
<sequence>MTRTPLPNRWRRYSDWDERPLRLDRFARDDAEHGFAAFRSPSDPSPGVEIAQGRIAAMDGVLAHDFDMIDAFIADHHLDPEIAPEAMAMDSAEVARMLVDMNVPRTELVRLAHGMTPAKLADVVSRLNALEIAFAYSKMRPRERPGNQGHVTNAKDDPLQLAADAAIAVGLGFDEIETTMRVARNSWANAMACVVGSSVGRWGTLFQCSSEEAEELRIGMAGFTSYAETVSVYGTEKSFTDGDDTPWSKAFLVAAYASRGIKARCTSGGGAELLMGFHEAKSLLYLEARCLCLQRGMGVQGTQNGGIDGAPLTATITGGMREMMAENLLAVWLDLECASGNDARATESEIRVGAKIMPYLVAGSDFICSGFGTILSYDNSFNASLFNGEELEDFLVLQRDFEADGGLTPLTETSALELRRRAVDAISAVFEELDLAQPTEAMKTSVVQASGSRETDSFSTGATTRISAEIERRGLTVIDVIRALAKRGFEEEARNLLNLVKLRVSGDYLQTSAIVRDGQVVSAINDPNEYGGPGTGYRLDEARREAISGIRDTLGQNEVLRDQALHKKAEARRIAYLDGGDAEIGRDGNEVVIGISPAFGLQLFRTTGGHNLSEVLACLIRGVEGAGGVARVVRMHHTADTSFLGLSAARMAGSGIGIGLQAKGTAIIHARDRLPHNNLELFSNAPITTLDHYEGLGRNAADYALEREVEPVLVPTKGEALGARFHAQVAIIHAIETSLVDPDRAPEPVAVKFLGTGGEGAA</sequence>
<evidence type="ECO:0000313" key="2">
    <source>
        <dbReference type="EMBL" id="RKF15311.1"/>
    </source>
</evidence>
<protein>
    <submittedName>
        <fullName evidence="2">Propanediol/glycerol family dehydratase large subunit</fullName>
    </submittedName>
</protein>
<dbReference type="OrthoDB" id="304739at2"/>
<keyword evidence="3" id="KW-1185">Reference proteome</keyword>
<dbReference type="RefSeq" id="WP_121166649.1">
    <property type="nucleotide sequence ID" value="NZ_RAPE01000002.1"/>
</dbReference>
<dbReference type="EMBL" id="RAPE01000002">
    <property type="protein sequence ID" value="RKF15311.1"/>
    <property type="molecule type" value="Genomic_DNA"/>
</dbReference>
<dbReference type="SUPFAM" id="SSF52968">
    <property type="entry name" value="B12-dependent dehydatase associated subunit"/>
    <property type="match status" value="1"/>
</dbReference>
<dbReference type="InterPro" id="IPR003206">
    <property type="entry name" value="Diol/glycerol_deHydtase_lsu"/>
</dbReference>
<evidence type="ECO:0000259" key="1">
    <source>
        <dbReference type="Pfam" id="PF02286"/>
    </source>
</evidence>
<dbReference type="Gene3D" id="3.20.20.350">
    <property type="entry name" value="Diol/glycerol dehydratase, large subunit"/>
    <property type="match status" value="1"/>
</dbReference>